<comment type="caution">
    <text evidence="5">The sequence shown here is derived from an EMBL/GenBank/DDBJ whole genome shotgun (WGS) entry which is preliminary data.</text>
</comment>
<dbReference type="PANTHER" id="PTHR13966:SF5">
    <property type="entry name" value="ENDONUCLEASE G, MITOCHONDRIAL"/>
    <property type="match status" value="1"/>
</dbReference>
<feature type="binding site" evidence="2">
    <location>
        <position position="124"/>
    </location>
    <ligand>
        <name>Mg(2+)</name>
        <dbReference type="ChEBI" id="CHEBI:18420"/>
        <note>catalytic</note>
    </ligand>
</feature>
<dbReference type="InterPro" id="IPR001604">
    <property type="entry name" value="Endo_G_ENPP1-like_dom"/>
</dbReference>
<protein>
    <recommendedName>
        <fullName evidence="7">Endonuclease G</fullName>
    </recommendedName>
</protein>
<keyword evidence="6" id="KW-1185">Reference proteome</keyword>
<evidence type="ECO:0008006" key="7">
    <source>
        <dbReference type="Google" id="ProtNLM"/>
    </source>
</evidence>
<reference evidence="5" key="2">
    <citation type="submission" date="2020-09" db="EMBL/GenBank/DDBJ databases">
        <authorList>
            <person name="Sun Q."/>
            <person name="Zhou Y."/>
        </authorList>
    </citation>
    <scope>NUCLEOTIDE SEQUENCE</scope>
    <source>
        <strain evidence="5">CGMCC 1.15290</strain>
    </source>
</reference>
<feature type="domain" description="DNA/RNA non-specific endonuclease/pyrophosphatase/phosphodiesterase" evidence="4">
    <location>
        <begin position="28"/>
        <end position="255"/>
    </location>
</feature>
<evidence type="ECO:0000259" key="3">
    <source>
        <dbReference type="SMART" id="SM00477"/>
    </source>
</evidence>
<dbReference type="AlphaFoldDB" id="A0A917J7J0"/>
<evidence type="ECO:0000313" key="6">
    <source>
        <dbReference type="Proteomes" id="UP000627292"/>
    </source>
</evidence>
<dbReference type="GO" id="GO:0016787">
    <property type="term" value="F:hydrolase activity"/>
    <property type="evidence" value="ECO:0007669"/>
    <property type="project" value="InterPro"/>
</dbReference>
<name>A0A917J7J0_9BACT</name>
<evidence type="ECO:0000313" key="5">
    <source>
        <dbReference type="EMBL" id="GGH83371.1"/>
    </source>
</evidence>
<dbReference type="Proteomes" id="UP000627292">
    <property type="component" value="Unassembled WGS sequence"/>
</dbReference>
<dbReference type="GO" id="GO:0004519">
    <property type="term" value="F:endonuclease activity"/>
    <property type="evidence" value="ECO:0007669"/>
    <property type="project" value="TreeGrafter"/>
</dbReference>
<feature type="domain" description="ENPP1-3/EXOG-like endonuclease/phosphodiesterase" evidence="3">
    <location>
        <begin position="29"/>
        <end position="255"/>
    </location>
</feature>
<dbReference type="PANTHER" id="PTHR13966">
    <property type="entry name" value="ENDONUCLEASE RELATED"/>
    <property type="match status" value="1"/>
</dbReference>
<keyword evidence="2" id="KW-0479">Metal-binding</keyword>
<evidence type="ECO:0000256" key="2">
    <source>
        <dbReference type="PIRSR" id="PIRSR640255-2"/>
    </source>
</evidence>
<dbReference type="SMART" id="SM00892">
    <property type="entry name" value="Endonuclease_NS"/>
    <property type="match status" value="1"/>
</dbReference>
<dbReference type="GO" id="GO:0046872">
    <property type="term" value="F:metal ion binding"/>
    <property type="evidence" value="ECO:0007669"/>
    <property type="project" value="UniProtKB-KW"/>
</dbReference>
<proteinExistence type="predicted"/>
<dbReference type="EMBL" id="BMIB01000010">
    <property type="protein sequence ID" value="GGH83371.1"/>
    <property type="molecule type" value="Genomic_DNA"/>
</dbReference>
<dbReference type="SUPFAM" id="SSF54060">
    <property type="entry name" value="His-Me finger endonucleases"/>
    <property type="match status" value="1"/>
</dbReference>
<feature type="active site" description="Proton acceptor" evidence="1">
    <location>
        <position position="93"/>
    </location>
</feature>
<dbReference type="InterPro" id="IPR040255">
    <property type="entry name" value="Non-specific_endonuclease"/>
</dbReference>
<accession>A0A917J7J0</accession>
<sequence>MTDNNNMLPGNPTMAMPDSTFENNYLLNQTYYIAAYSRSRGIPVWTSWHLESGDIGGAGRQDNFRPYPYLPVGWYQVNAGSYKGSVTGFDRGHNCPSGDRTSSQTANGSTFYMTNMIPQASSLNQGPWEGLEDYIRTSLIGSSQEAYIIMGSFGSGGLSANQADTASTLDSGRITVPAKVWKVVLVLPKGNNDLSRINANTAVLTVNMPNINTLYSTTATGKKEWQNYLTTIDALEAEARLHGVPLRLLSNIPPAIASALKSKRYKP</sequence>
<dbReference type="Gene3D" id="3.40.570.10">
    <property type="entry name" value="Extracellular Endonuclease, subunit A"/>
    <property type="match status" value="1"/>
</dbReference>
<evidence type="ECO:0000259" key="4">
    <source>
        <dbReference type="SMART" id="SM00892"/>
    </source>
</evidence>
<dbReference type="Pfam" id="PF01223">
    <property type="entry name" value="Endonuclease_NS"/>
    <property type="match status" value="1"/>
</dbReference>
<evidence type="ECO:0000256" key="1">
    <source>
        <dbReference type="PIRSR" id="PIRSR640255-1"/>
    </source>
</evidence>
<reference evidence="5" key="1">
    <citation type="journal article" date="2014" name="Int. J. Syst. Evol. Microbiol.">
        <title>Complete genome sequence of Corynebacterium casei LMG S-19264T (=DSM 44701T), isolated from a smear-ripened cheese.</title>
        <authorList>
            <consortium name="US DOE Joint Genome Institute (JGI-PGF)"/>
            <person name="Walter F."/>
            <person name="Albersmeier A."/>
            <person name="Kalinowski J."/>
            <person name="Ruckert C."/>
        </authorList>
    </citation>
    <scope>NUCLEOTIDE SEQUENCE</scope>
    <source>
        <strain evidence="5">CGMCC 1.15290</strain>
    </source>
</reference>
<dbReference type="GO" id="GO:0003676">
    <property type="term" value="F:nucleic acid binding"/>
    <property type="evidence" value="ECO:0007669"/>
    <property type="project" value="InterPro"/>
</dbReference>
<organism evidence="5 6">
    <name type="scientific">Filimonas zeae</name>
    <dbReference type="NCBI Taxonomy" id="1737353"/>
    <lineage>
        <taxon>Bacteria</taxon>
        <taxon>Pseudomonadati</taxon>
        <taxon>Bacteroidota</taxon>
        <taxon>Chitinophagia</taxon>
        <taxon>Chitinophagales</taxon>
        <taxon>Chitinophagaceae</taxon>
        <taxon>Filimonas</taxon>
    </lineage>
</organism>
<dbReference type="SMART" id="SM00477">
    <property type="entry name" value="NUC"/>
    <property type="match status" value="1"/>
</dbReference>
<gene>
    <name evidence="5" type="ORF">GCM10011379_58650</name>
</gene>
<dbReference type="InterPro" id="IPR044925">
    <property type="entry name" value="His-Me_finger_sf"/>
</dbReference>
<dbReference type="InterPro" id="IPR020821">
    <property type="entry name" value="ENPP1-3/EXOG-like_nuc-like"/>
</dbReference>
<dbReference type="InterPro" id="IPR044929">
    <property type="entry name" value="DNA/RNA_non-sp_Endonuclease_sf"/>
</dbReference>